<dbReference type="AlphaFoldDB" id="A0A0J7KYM2"/>
<gene>
    <name evidence="2" type="ORF">RF55_4163</name>
</gene>
<evidence type="ECO:0000313" key="3">
    <source>
        <dbReference type="Proteomes" id="UP000036403"/>
    </source>
</evidence>
<dbReference type="EMBL" id="LBMM01001885">
    <property type="protein sequence ID" value="KMQ95612.1"/>
    <property type="molecule type" value="Genomic_DNA"/>
</dbReference>
<keyword evidence="3" id="KW-1185">Reference proteome</keyword>
<dbReference type="Proteomes" id="UP000036403">
    <property type="component" value="Unassembled WGS sequence"/>
</dbReference>
<name>A0A0J7KYM2_LASNI</name>
<evidence type="ECO:0000256" key="1">
    <source>
        <dbReference type="SAM" id="Phobius"/>
    </source>
</evidence>
<feature type="transmembrane region" description="Helical" evidence="1">
    <location>
        <begin position="38"/>
        <end position="66"/>
    </location>
</feature>
<keyword evidence="1" id="KW-0472">Membrane</keyword>
<organism evidence="2 3">
    <name type="scientific">Lasius niger</name>
    <name type="common">Black garden ant</name>
    <dbReference type="NCBI Taxonomy" id="67767"/>
    <lineage>
        <taxon>Eukaryota</taxon>
        <taxon>Metazoa</taxon>
        <taxon>Ecdysozoa</taxon>
        <taxon>Arthropoda</taxon>
        <taxon>Hexapoda</taxon>
        <taxon>Insecta</taxon>
        <taxon>Pterygota</taxon>
        <taxon>Neoptera</taxon>
        <taxon>Endopterygota</taxon>
        <taxon>Hymenoptera</taxon>
        <taxon>Apocrita</taxon>
        <taxon>Aculeata</taxon>
        <taxon>Formicoidea</taxon>
        <taxon>Formicidae</taxon>
        <taxon>Formicinae</taxon>
        <taxon>Lasius</taxon>
        <taxon>Lasius</taxon>
    </lineage>
</organism>
<dbReference type="PaxDb" id="67767-A0A0J7KYM2"/>
<reference evidence="2 3" key="1">
    <citation type="submission" date="2015-04" db="EMBL/GenBank/DDBJ databases">
        <title>Lasius niger genome sequencing.</title>
        <authorList>
            <person name="Konorov E.A."/>
            <person name="Nikitin M.A."/>
            <person name="Kirill M.V."/>
            <person name="Chang P."/>
        </authorList>
    </citation>
    <scope>NUCLEOTIDE SEQUENCE [LARGE SCALE GENOMIC DNA]</scope>
    <source>
        <tissue evidence="2">Whole</tissue>
    </source>
</reference>
<evidence type="ECO:0000313" key="2">
    <source>
        <dbReference type="EMBL" id="KMQ95612.1"/>
    </source>
</evidence>
<protein>
    <submittedName>
        <fullName evidence="2">Uncharacterized protein</fullName>
    </submittedName>
</protein>
<comment type="caution">
    <text evidence="2">The sequence shown here is derived from an EMBL/GenBank/DDBJ whole genome shotgun (WGS) entry which is preliminary data.</text>
</comment>
<accession>A0A0J7KYM2</accession>
<sequence>MKKRWSSWINSILCLPPSSPCQEVRGEKKVDNAVEREAAFLVLIVLIIVVVVVVVVIVVVVIVLVATRDETNSPPRKIVSLGNAR</sequence>
<keyword evidence="1" id="KW-0812">Transmembrane</keyword>
<keyword evidence="1" id="KW-1133">Transmembrane helix</keyword>
<proteinExistence type="predicted"/>